<dbReference type="GO" id="GO:0005789">
    <property type="term" value="C:endoplasmic reticulum membrane"/>
    <property type="evidence" value="ECO:0007669"/>
    <property type="project" value="UniProtKB-SubCell"/>
</dbReference>
<feature type="transmembrane region" description="Helical" evidence="13">
    <location>
        <begin position="222"/>
        <end position="239"/>
    </location>
</feature>
<dbReference type="PhylomeDB" id="A0A060TBF8"/>
<dbReference type="EMBL" id="HG937692">
    <property type="protein sequence ID" value="CDP36546.1"/>
    <property type="molecule type" value="Genomic_DNA"/>
</dbReference>
<evidence type="ECO:0000313" key="14">
    <source>
        <dbReference type="EMBL" id="CDP36546.1"/>
    </source>
</evidence>
<dbReference type="AlphaFoldDB" id="A0A060TBF8"/>
<reference evidence="14" key="1">
    <citation type="submission" date="2014-02" db="EMBL/GenBank/DDBJ databases">
        <authorList>
            <person name="Genoscope - CEA"/>
        </authorList>
    </citation>
    <scope>NUCLEOTIDE SEQUENCE</scope>
    <source>
        <strain evidence="14">LS3</strain>
    </source>
</reference>
<dbReference type="Pfam" id="PF03062">
    <property type="entry name" value="MBOAT"/>
    <property type="match status" value="1"/>
</dbReference>
<proteinExistence type="inferred from homology"/>
<feature type="compositionally biased region" description="Basic and acidic residues" evidence="12">
    <location>
        <begin position="17"/>
        <end position="45"/>
    </location>
</feature>
<comment type="function">
    <text evidence="9">Sterol O-acyltransferase that catalyzes the formation of stery esters.</text>
</comment>
<sequence length="541" mass="62883">MSSKANGTVRKRKEGRKMKSIDTMETLDEKIESIGNHREHLKEDNAYEETPVPGSPASEASVTASSSSSSGTSTATTTTANTTTTTTTTKRGKDVRRFRFRNLSHKFQESLLDEMRPESTFFGFYTLFWLTLAVVIVRSAVYNYVEFRALFGSNIAQILITDIVPIGLTDLLMYITTYVTVAIQLAIKRGFISWNRTGWMLQTLWQTWFLFSYMLFADWMKFPWIGQVFLLLHSLVLIMKQHSFAYYNGYLWSITKELDEKQDLLTRLKKRGYEDQSNLDKISADIAFCKEELQAQSSSTPFPKNVTVSNYFQYSMFPTLVYQIEYPRTDRIRWKYVLEKIAAVFGVFFLMIVVAENYLYPSAIRALALRDVSFSQKCALYPYIFLDLVIPFLVMYLLVFYIIWDAILNAIAELTRFADREFYGPWWNSVTWDQFARDWNTPVHRFLLRHVYHSSMSALHVSKGSATVFTFLLSSCVHELVMLCIFKKLRGYLLFLQMCQLPLVAISRTRYFRDKRTLGNIVFWFGIITGPSLMCSMYLTF</sequence>
<feature type="compositionally biased region" description="Low complexity" evidence="12">
    <location>
        <begin position="55"/>
        <end position="89"/>
    </location>
</feature>
<protein>
    <recommendedName>
        <fullName evidence="10">O-acyltransferase</fullName>
    </recommendedName>
</protein>
<keyword evidence="3 10" id="KW-0808">Transferase</keyword>
<feature type="transmembrane region" description="Helical" evidence="13">
    <location>
        <begin position="165"/>
        <end position="187"/>
    </location>
</feature>
<keyword evidence="8 10" id="KW-0012">Acyltransferase</keyword>
<accession>A0A060TBF8</accession>
<evidence type="ECO:0000256" key="4">
    <source>
        <dbReference type="ARBA" id="ARBA00022692"/>
    </source>
</evidence>
<comment type="similarity">
    <text evidence="2 10">Belongs to the membrane-bound acyltransferase family. Sterol o-acyltransferase subfamily.</text>
</comment>
<evidence type="ECO:0000256" key="9">
    <source>
        <dbReference type="ARBA" id="ARBA00023568"/>
    </source>
</evidence>
<dbReference type="GO" id="GO:0034737">
    <property type="term" value="F:ergosterol O-acyltransferase activity"/>
    <property type="evidence" value="ECO:0007669"/>
    <property type="project" value="TreeGrafter"/>
</dbReference>
<dbReference type="InterPro" id="IPR014371">
    <property type="entry name" value="Oat_ACAT_DAG_ARE"/>
</dbReference>
<evidence type="ECO:0000256" key="5">
    <source>
        <dbReference type="ARBA" id="ARBA00022824"/>
    </source>
</evidence>
<feature type="region of interest" description="Disordered" evidence="12">
    <location>
        <begin position="1"/>
        <end position="91"/>
    </location>
</feature>
<feature type="transmembrane region" description="Helical" evidence="13">
    <location>
        <begin position="122"/>
        <end position="145"/>
    </location>
</feature>
<keyword evidence="5 10" id="KW-0256">Endoplasmic reticulum</keyword>
<evidence type="ECO:0000256" key="10">
    <source>
        <dbReference type="PIRNR" id="PIRNR000439"/>
    </source>
</evidence>
<dbReference type="PANTHER" id="PTHR10408">
    <property type="entry name" value="STEROL O-ACYLTRANSFERASE"/>
    <property type="match status" value="1"/>
</dbReference>
<dbReference type="PIRSF" id="PIRSF000439">
    <property type="entry name" value="Oat_ACAT_DAG_ARE"/>
    <property type="match status" value="1"/>
</dbReference>
<name>A0A060TBF8_BLAAD</name>
<evidence type="ECO:0000256" key="3">
    <source>
        <dbReference type="ARBA" id="ARBA00022679"/>
    </source>
</evidence>
<keyword evidence="4 13" id="KW-0812">Transmembrane</keyword>
<feature type="transmembrane region" description="Helical" evidence="13">
    <location>
        <begin position="341"/>
        <end position="360"/>
    </location>
</feature>
<evidence type="ECO:0000256" key="1">
    <source>
        <dbReference type="ARBA" id="ARBA00004477"/>
    </source>
</evidence>
<feature type="transmembrane region" description="Helical" evidence="13">
    <location>
        <begin position="199"/>
        <end position="216"/>
    </location>
</feature>
<evidence type="ECO:0000256" key="12">
    <source>
        <dbReference type="SAM" id="MobiDB-lite"/>
    </source>
</evidence>
<dbReference type="InterPro" id="IPR004299">
    <property type="entry name" value="MBOAT_fam"/>
</dbReference>
<dbReference type="GO" id="GO:0008204">
    <property type="term" value="P:ergosterol metabolic process"/>
    <property type="evidence" value="ECO:0007669"/>
    <property type="project" value="TreeGrafter"/>
</dbReference>
<feature type="transmembrane region" description="Helical" evidence="13">
    <location>
        <begin position="521"/>
        <end position="539"/>
    </location>
</feature>
<organism evidence="14">
    <name type="scientific">Blastobotrys adeninivorans</name>
    <name type="common">Yeast</name>
    <name type="synonym">Arxula adeninivorans</name>
    <dbReference type="NCBI Taxonomy" id="409370"/>
    <lineage>
        <taxon>Eukaryota</taxon>
        <taxon>Fungi</taxon>
        <taxon>Dikarya</taxon>
        <taxon>Ascomycota</taxon>
        <taxon>Saccharomycotina</taxon>
        <taxon>Dipodascomycetes</taxon>
        <taxon>Dipodascales</taxon>
        <taxon>Trichomonascaceae</taxon>
        <taxon>Blastobotrys</taxon>
    </lineage>
</organism>
<feature type="active site" evidence="11">
    <location>
        <position position="478"/>
    </location>
</feature>
<gene>
    <name evidence="14" type="ORF">GNLVRS02_ARAD1B15510g</name>
</gene>
<keyword evidence="7 10" id="KW-0472">Membrane</keyword>
<comment type="subcellular location">
    <subcellularLocation>
        <location evidence="1 10">Endoplasmic reticulum membrane</location>
        <topology evidence="1 10">Multi-pass membrane protein</topology>
    </subcellularLocation>
</comment>
<evidence type="ECO:0000256" key="6">
    <source>
        <dbReference type="ARBA" id="ARBA00022989"/>
    </source>
</evidence>
<evidence type="ECO:0000256" key="8">
    <source>
        <dbReference type="ARBA" id="ARBA00023315"/>
    </source>
</evidence>
<feature type="transmembrane region" description="Helical" evidence="13">
    <location>
        <begin position="380"/>
        <end position="404"/>
    </location>
</feature>
<evidence type="ECO:0000256" key="7">
    <source>
        <dbReference type="ARBA" id="ARBA00023136"/>
    </source>
</evidence>
<evidence type="ECO:0000256" key="2">
    <source>
        <dbReference type="ARBA" id="ARBA00009010"/>
    </source>
</evidence>
<keyword evidence="6 13" id="KW-1133">Transmembrane helix</keyword>
<dbReference type="PANTHER" id="PTHR10408:SF23">
    <property type="entry name" value="STEROL O-ACYLTRANSFERASE 1-RELATED"/>
    <property type="match status" value="1"/>
</dbReference>
<evidence type="ECO:0000256" key="13">
    <source>
        <dbReference type="SAM" id="Phobius"/>
    </source>
</evidence>
<evidence type="ECO:0000256" key="11">
    <source>
        <dbReference type="PIRSR" id="PIRSR000439-1"/>
    </source>
</evidence>
<reference evidence="14" key="2">
    <citation type="submission" date="2014-06" db="EMBL/GenBank/DDBJ databases">
        <title>The complete genome of Blastobotrys (Arxula) adeninivorans LS3 - a yeast of biotechnological interest.</title>
        <authorList>
            <person name="Kunze G."/>
            <person name="Gaillardin C."/>
            <person name="Czernicka M."/>
            <person name="Durrens P."/>
            <person name="Martin T."/>
            <person name="Boer E."/>
            <person name="Gabaldon T."/>
            <person name="Cruz J."/>
            <person name="Talla E."/>
            <person name="Marck C."/>
            <person name="Goffeau A."/>
            <person name="Barbe V."/>
            <person name="Baret P."/>
            <person name="Baronian K."/>
            <person name="Beier S."/>
            <person name="Bleykasten C."/>
            <person name="Bode R."/>
            <person name="Casaregola S."/>
            <person name="Despons L."/>
            <person name="Fairhead C."/>
            <person name="Giersberg M."/>
            <person name="Gierski P."/>
            <person name="Hahnel U."/>
            <person name="Hartmann A."/>
            <person name="Jankowska D."/>
            <person name="Jubin C."/>
            <person name="Jung P."/>
            <person name="Lafontaine I."/>
            <person name="Leh-Louis V."/>
            <person name="Lemaire M."/>
            <person name="Marcet-Houben M."/>
            <person name="Mascher M."/>
            <person name="Morel G."/>
            <person name="Richard G.-F."/>
            <person name="Riechen J."/>
            <person name="Sacerdot C."/>
            <person name="Sarkar A."/>
            <person name="Savel G."/>
            <person name="Schacherer J."/>
            <person name="Sherman D."/>
            <person name="Straub M.-L."/>
            <person name="Stein N."/>
            <person name="Thierry A."/>
            <person name="Trautwein-Schult A."/>
            <person name="Westhof E."/>
            <person name="Worch S."/>
            <person name="Dujon B."/>
            <person name="Souciet J.-L."/>
            <person name="Wincker P."/>
            <person name="Scholz U."/>
            <person name="Neuveglise N."/>
        </authorList>
    </citation>
    <scope>NUCLEOTIDE SEQUENCE</scope>
    <source>
        <strain evidence="14">LS3</strain>
    </source>
</reference>